<dbReference type="InterPro" id="IPR038383">
    <property type="entry name" value="CPD_dom_sf"/>
</dbReference>
<proteinExistence type="predicted"/>
<evidence type="ECO:0008006" key="4">
    <source>
        <dbReference type="Google" id="ProtNLM"/>
    </source>
</evidence>
<dbReference type="Proteomes" id="UP001064933">
    <property type="component" value="Chromosome"/>
</dbReference>
<name>A0ABY6AVX1_9BURK</name>
<evidence type="ECO:0000256" key="1">
    <source>
        <dbReference type="SAM" id="MobiDB-lite"/>
    </source>
</evidence>
<keyword evidence="3" id="KW-1185">Reference proteome</keyword>
<dbReference type="RefSeq" id="WP_261756572.1">
    <property type="nucleotide sequence ID" value="NZ_CP104562.2"/>
</dbReference>
<evidence type="ECO:0000313" key="3">
    <source>
        <dbReference type="Proteomes" id="UP001064933"/>
    </source>
</evidence>
<protein>
    <recommendedName>
        <fullName evidence="4">Peptidase C80 domain-containing protein</fullName>
    </recommendedName>
</protein>
<organism evidence="2 3">
    <name type="scientific">Roseateles amylovorans</name>
    <dbReference type="NCBI Taxonomy" id="2978473"/>
    <lineage>
        <taxon>Bacteria</taxon>
        <taxon>Pseudomonadati</taxon>
        <taxon>Pseudomonadota</taxon>
        <taxon>Betaproteobacteria</taxon>
        <taxon>Burkholderiales</taxon>
        <taxon>Sphaerotilaceae</taxon>
        <taxon>Roseateles</taxon>
    </lineage>
</organism>
<feature type="region of interest" description="Disordered" evidence="1">
    <location>
        <begin position="477"/>
        <end position="497"/>
    </location>
</feature>
<dbReference type="EMBL" id="CP104562">
    <property type="protein sequence ID" value="UXH76832.1"/>
    <property type="molecule type" value="Genomic_DNA"/>
</dbReference>
<accession>A0ABY6AVX1</accession>
<feature type="region of interest" description="Disordered" evidence="1">
    <location>
        <begin position="184"/>
        <end position="203"/>
    </location>
</feature>
<evidence type="ECO:0000313" key="2">
    <source>
        <dbReference type="EMBL" id="UXH76832.1"/>
    </source>
</evidence>
<sequence>MPISLPGLPPSLPGDGRMQATSATPDTTAAVESVSSAADLMSGKVAWHDGAAHVLADALVQSGGWPQRYALGVDSGDGCIRDAVPEGGGARRVVVARQGEGWTSASGPVRSTGAPAEDFAQAALDGLEQMAAQDGVSAYAQHPPAAPPPPPKLQGALASFQLAAPPMHRPRVFGRAEVLTPPQSFTLADPTMPKAVPSRPGGRVEGLKADVAATLGRLLNERYQWARPVALDGRAFDRLAAKAASHTGGNLSWQLRVDKQGRHVELALHQGTRALAAAPVLDLRRIASGATLMRMNVDDDLGRENDVLDDRFNAVSTRLGAVRAPMRQGLELDQDRTLKRLPARQPLVLIGHGDRLEDAPKGQPYRIDRLGDRSAEDIAELLAAQGLDKRYQGTIYLVGCGTASGFGSPHAFADRLRTLLADKGYERLSVAGTPGAARIDEGGQVFSSVDAVVTDTRATLDRTRQLVERLKAARAQASEEAKAQGGGAGAGKPQNEETRVLTRVIRSELDYLQQIKDIKADRRAVARGTLAHDNTSVKQLRGHGVREWWGVFGPRKTHKPTDGG</sequence>
<dbReference type="Gene3D" id="3.40.50.11050">
    <property type="match status" value="1"/>
</dbReference>
<reference evidence="2" key="1">
    <citation type="submission" date="2022-10" db="EMBL/GenBank/DDBJ databases">
        <title>Characterization and whole genome sequencing of a new Roseateles species, isolated from fresh water.</title>
        <authorList>
            <person name="Guliayeva D.Y."/>
            <person name="Akhremchuk A.E."/>
            <person name="Sikolenko M.A."/>
            <person name="Valentovich L.N."/>
            <person name="Sidarenka A.V."/>
        </authorList>
    </citation>
    <scope>NUCLEOTIDE SEQUENCE</scope>
    <source>
        <strain evidence="2">BIM B-1768</strain>
    </source>
</reference>
<gene>
    <name evidence="2" type="ORF">N4261_17565</name>
</gene>
<feature type="region of interest" description="Disordered" evidence="1">
    <location>
        <begin position="1"/>
        <end position="24"/>
    </location>
</feature>